<feature type="domain" description="DUF8129" evidence="1">
    <location>
        <begin position="13"/>
        <end position="62"/>
    </location>
</feature>
<comment type="caution">
    <text evidence="2">The sequence shown here is derived from an EMBL/GenBank/DDBJ whole genome shotgun (WGS) entry which is preliminary data.</text>
</comment>
<accession>A0A2V4AGJ8</accession>
<evidence type="ECO:0000313" key="3">
    <source>
        <dbReference type="Proteomes" id="UP000249915"/>
    </source>
</evidence>
<evidence type="ECO:0000313" key="2">
    <source>
        <dbReference type="EMBL" id="PXY19045.1"/>
    </source>
</evidence>
<proteinExistence type="predicted"/>
<dbReference type="RefSeq" id="WP_112284973.1">
    <property type="nucleotide sequence ID" value="NZ_MASW01000007.1"/>
</dbReference>
<dbReference type="Proteomes" id="UP000249915">
    <property type="component" value="Unassembled WGS sequence"/>
</dbReference>
<dbReference type="Pfam" id="PF26450">
    <property type="entry name" value="DUF8129"/>
    <property type="match status" value="1"/>
</dbReference>
<dbReference type="OrthoDB" id="5187212at2"/>
<sequence>MTAQDRENLPLADYDHLPVPALRDRIRSLSRDEIEQLREYERAHASRAPVLTAMDARIEQLEQGATPSSGEHDVRPEQSPPTRHGSKGSQVNADSGGEPVHPPPHGVPAQPADPKADKRH</sequence>
<dbReference type="AlphaFoldDB" id="A0A2V4AGJ8"/>
<name>A0A2V4AGJ8_9PSEU</name>
<dbReference type="InterPro" id="IPR058442">
    <property type="entry name" value="DUF8129"/>
</dbReference>
<evidence type="ECO:0000259" key="1">
    <source>
        <dbReference type="Pfam" id="PF26450"/>
    </source>
</evidence>
<reference evidence="2 3" key="1">
    <citation type="submission" date="2016-07" db="EMBL/GenBank/DDBJ databases">
        <title>Draft genome sequence of Prauserella muralis DSM 45305, isolated from a mould-covered wall in an indoor environment.</title>
        <authorList>
            <person name="Ruckert C."/>
            <person name="Albersmeier A."/>
            <person name="Jiang C.-L."/>
            <person name="Jiang Y."/>
            <person name="Kalinowski J."/>
            <person name="Schneider O."/>
            <person name="Winkler A."/>
            <person name="Zotchev S.B."/>
        </authorList>
    </citation>
    <scope>NUCLEOTIDE SEQUENCE [LARGE SCALE GENOMIC DNA]</scope>
    <source>
        <strain evidence="2 3">DSM 45305</strain>
    </source>
</reference>
<organism evidence="2 3">
    <name type="scientific">Prauserella muralis</name>
    <dbReference type="NCBI Taxonomy" id="588067"/>
    <lineage>
        <taxon>Bacteria</taxon>
        <taxon>Bacillati</taxon>
        <taxon>Actinomycetota</taxon>
        <taxon>Actinomycetes</taxon>
        <taxon>Pseudonocardiales</taxon>
        <taxon>Pseudonocardiaceae</taxon>
        <taxon>Prauserella</taxon>
    </lineage>
</organism>
<gene>
    <name evidence="2" type="ORF">BAY60_29975</name>
</gene>
<protein>
    <recommendedName>
        <fullName evidence="1">DUF8129 domain-containing protein</fullName>
    </recommendedName>
</protein>
<dbReference type="EMBL" id="MASW01000007">
    <property type="protein sequence ID" value="PXY19045.1"/>
    <property type="molecule type" value="Genomic_DNA"/>
</dbReference>
<keyword evidence="3" id="KW-1185">Reference proteome</keyword>